<dbReference type="AlphaFoldDB" id="A0A3Q2H3W5"/>
<sequence>MSVPTSLRDSAFSSCGYILRSGITRSSGNSIFNILRNYHTVFRSGCAVLPSHQQCPSVLISLYLWQHLLFPVVLLFLVAILKGVRRYLIVVLICVSLMISDVGHLFICLLATCIFLLEKCLFKSFAHFLIRLFLVFVVEL</sequence>
<dbReference type="Proteomes" id="UP000002281">
    <property type="component" value="Chromosome 3"/>
</dbReference>
<reference evidence="2 3" key="1">
    <citation type="journal article" date="2009" name="Science">
        <title>Genome sequence, comparative analysis, and population genetics of the domestic horse.</title>
        <authorList>
            <consortium name="Broad Institute Genome Sequencing Platform"/>
            <consortium name="Broad Institute Whole Genome Assembly Team"/>
            <person name="Wade C.M."/>
            <person name="Giulotto E."/>
            <person name="Sigurdsson S."/>
            <person name="Zoli M."/>
            <person name="Gnerre S."/>
            <person name="Imsland F."/>
            <person name="Lear T.L."/>
            <person name="Adelson D.L."/>
            <person name="Bailey E."/>
            <person name="Bellone R.R."/>
            <person name="Bloecker H."/>
            <person name="Distl O."/>
            <person name="Edgar R.C."/>
            <person name="Garber M."/>
            <person name="Leeb T."/>
            <person name="Mauceli E."/>
            <person name="MacLeod J.N."/>
            <person name="Penedo M.C.T."/>
            <person name="Raison J.M."/>
            <person name="Sharpe T."/>
            <person name="Vogel J."/>
            <person name="Andersson L."/>
            <person name="Antczak D.F."/>
            <person name="Biagi T."/>
            <person name="Binns M.M."/>
            <person name="Chowdhary B.P."/>
            <person name="Coleman S.J."/>
            <person name="Della Valle G."/>
            <person name="Fryc S."/>
            <person name="Guerin G."/>
            <person name="Hasegawa T."/>
            <person name="Hill E.W."/>
            <person name="Jurka J."/>
            <person name="Kiialainen A."/>
            <person name="Lindgren G."/>
            <person name="Liu J."/>
            <person name="Magnani E."/>
            <person name="Mickelson J.R."/>
            <person name="Murray J."/>
            <person name="Nergadze S.G."/>
            <person name="Onofrio R."/>
            <person name="Pedroni S."/>
            <person name="Piras M.F."/>
            <person name="Raudsepp T."/>
            <person name="Rocchi M."/>
            <person name="Roeed K.H."/>
            <person name="Ryder O.A."/>
            <person name="Searle S."/>
            <person name="Skow L."/>
            <person name="Swinburne J.E."/>
            <person name="Syvaenen A.C."/>
            <person name="Tozaki T."/>
            <person name="Valberg S.J."/>
            <person name="Vaudin M."/>
            <person name="White J.R."/>
            <person name="Zody M.C."/>
            <person name="Lander E.S."/>
            <person name="Lindblad-Toh K."/>
        </authorList>
    </citation>
    <scope>NUCLEOTIDE SEQUENCE [LARGE SCALE GENOMIC DNA]</scope>
    <source>
        <strain evidence="2 3">Thoroughbred</strain>
    </source>
</reference>
<dbReference type="Bgee" id="ENSECAG00000001016">
    <property type="expression patterns" value="Expressed in trophectoderm and 18 other cell types or tissues"/>
</dbReference>
<evidence type="ECO:0000313" key="3">
    <source>
        <dbReference type="Proteomes" id="UP000002281"/>
    </source>
</evidence>
<dbReference type="Ensembl" id="ENSECAT00000000893.3">
    <property type="protein sequence ID" value="ENSECAP00000028335.2"/>
    <property type="gene ID" value="ENSECAG00000001016.3"/>
</dbReference>
<dbReference type="GeneTree" id="ENSGT01150000288462"/>
<proteinExistence type="predicted"/>
<keyword evidence="3" id="KW-1185">Reference proteome</keyword>
<keyword evidence="1" id="KW-0812">Transmembrane</keyword>
<feature type="transmembrane region" description="Helical" evidence="1">
    <location>
        <begin position="87"/>
        <end position="113"/>
    </location>
</feature>
<keyword evidence="1" id="KW-0472">Membrane</keyword>
<dbReference type="Ensembl" id="ENSECAT00000129884.1">
    <property type="protein sequence ID" value="ENSECAP00000079168.1"/>
    <property type="gene ID" value="ENSECAG00000001016.3"/>
</dbReference>
<name>A0A3Q2H3W5_HORSE</name>
<protein>
    <submittedName>
        <fullName evidence="2">Uncharacterized protein</fullName>
    </submittedName>
</protein>
<evidence type="ECO:0000313" key="2">
    <source>
        <dbReference type="Ensembl" id="ENSECAP00000028335.2"/>
    </source>
</evidence>
<evidence type="ECO:0000256" key="1">
    <source>
        <dbReference type="SAM" id="Phobius"/>
    </source>
</evidence>
<accession>A0A3Q2H3W5</accession>
<reference evidence="2" key="2">
    <citation type="submission" date="2025-05" db="UniProtKB">
        <authorList>
            <consortium name="Ensembl"/>
        </authorList>
    </citation>
    <scope>IDENTIFICATION</scope>
    <source>
        <strain evidence="2">Thoroughbred</strain>
    </source>
</reference>
<feature type="transmembrane region" description="Helical" evidence="1">
    <location>
        <begin position="62"/>
        <end position="81"/>
    </location>
</feature>
<organism evidence="2 3">
    <name type="scientific">Equus caballus</name>
    <name type="common">Horse</name>
    <dbReference type="NCBI Taxonomy" id="9796"/>
    <lineage>
        <taxon>Eukaryota</taxon>
        <taxon>Metazoa</taxon>
        <taxon>Chordata</taxon>
        <taxon>Craniata</taxon>
        <taxon>Vertebrata</taxon>
        <taxon>Euteleostomi</taxon>
        <taxon>Mammalia</taxon>
        <taxon>Eutheria</taxon>
        <taxon>Laurasiatheria</taxon>
        <taxon>Perissodactyla</taxon>
        <taxon>Equidae</taxon>
        <taxon>Equus</taxon>
    </lineage>
</organism>
<dbReference type="PaxDb" id="9796-ENSECAP00000028335"/>
<dbReference type="InParanoid" id="A0A3Q2H3W5"/>
<keyword evidence="1" id="KW-1133">Transmembrane helix</keyword>